<comment type="similarity">
    <text evidence="1">Belongs to the LDH2/MDH2 oxidoreductase family.</text>
</comment>
<dbReference type="Gene3D" id="3.30.1370.60">
    <property type="entry name" value="Hypothetical oxidoreductase yiak, domain 2"/>
    <property type="match status" value="1"/>
</dbReference>
<reference evidence="4" key="1">
    <citation type="submission" date="2020-09" db="EMBL/GenBank/DDBJ databases">
        <title>Whole genome shotgun sequence of Streptomyces xanthophaeus NBRC 12829.</title>
        <authorList>
            <person name="Komaki H."/>
            <person name="Tamura T."/>
        </authorList>
    </citation>
    <scope>NUCLEOTIDE SEQUENCE</scope>
    <source>
        <strain evidence="4">NBRC 12829</strain>
    </source>
</reference>
<dbReference type="Pfam" id="PF02615">
    <property type="entry name" value="Ldh_2"/>
    <property type="match status" value="1"/>
</dbReference>
<dbReference type="OrthoDB" id="3819922at2"/>
<dbReference type="PANTHER" id="PTHR11091:SF0">
    <property type="entry name" value="MALATE DEHYDROGENASE"/>
    <property type="match status" value="1"/>
</dbReference>
<dbReference type="RefSeq" id="WP_051902743.1">
    <property type="nucleotide sequence ID" value="NZ_BNEE01000006.1"/>
</dbReference>
<evidence type="ECO:0000256" key="1">
    <source>
        <dbReference type="ARBA" id="ARBA00006056"/>
    </source>
</evidence>
<accession>A0A919GX82</accession>
<dbReference type="InterPro" id="IPR003767">
    <property type="entry name" value="Malate/L-lactate_DH-like"/>
</dbReference>
<evidence type="ECO:0000313" key="5">
    <source>
        <dbReference type="Proteomes" id="UP000600026"/>
    </source>
</evidence>
<dbReference type="Gene3D" id="1.10.1530.10">
    <property type="match status" value="1"/>
</dbReference>
<evidence type="ECO:0000256" key="3">
    <source>
        <dbReference type="SAM" id="MobiDB-lite"/>
    </source>
</evidence>
<dbReference type="PANTHER" id="PTHR11091">
    <property type="entry name" value="OXIDOREDUCTASE-RELATED"/>
    <property type="match status" value="1"/>
</dbReference>
<evidence type="ECO:0000313" key="4">
    <source>
        <dbReference type="EMBL" id="GHI86592.1"/>
    </source>
</evidence>
<organism evidence="4 5">
    <name type="scientific">Streptomyces xanthophaeus</name>
    <dbReference type="NCBI Taxonomy" id="67385"/>
    <lineage>
        <taxon>Bacteria</taxon>
        <taxon>Bacillati</taxon>
        <taxon>Actinomycetota</taxon>
        <taxon>Actinomycetes</taxon>
        <taxon>Kitasatosporales</taxon>
        <taxon>Streptomycetaceae</taxon>
        <taxon>Streptomyces</taxon>
    </lineage>
</organism>
<dbReference type="InterPro" id="IPR036111">
    <property type="entry name" value="Mal/L-sulfo/L-lacto_DH-like_sf"/>
</dbReference>
<dbReference type="Proteomes" id="UP000600026">
    <property type="component" value="Unassembled WGS sequence"/>
</dbReference>
<protein>
    <submittedName>
        <fullName evidence="4">Uncharacterized protein</fullName>
    </submittedName>
</protein>
<dbReference type="InterPro" id="IPR043144">
    <property type="entry name" value="Mal/L-sulf/L-lact_DH-like_ah"/>
</dbReference>
<evidence type="ECO:0000256" key="2">
    <source>
        <dbReference type="ARBA" id="ARBA00023002"/>
    </source>
</evidence>
<dbReference type="AlphaFoldDB" id="A0A919GX82"/>
<dbReference type="Gene3D" id="3.40.50.300">
    <property type="entry name" value="P-loop containing nucleotide triphosphate hydrolases"/>
    <property type="match status" value="1"/>
</dbReference>
<dbReference type="InterPro" id="IPR043143">
    <property type="entry name" value="Mal/L-sulf/L-lact_DH-like_NADP"/>
</dbReference>
<dbReference type="GO" id="GO:0016491">
    <property type="term" value="F:oxidoreductase activity"/>
    <property type="evidence" value="ECO:0007669"/>
    <property type="project" value="UniProtKB-KW"/>
</dbReference>
<name>A0A919GX82_9ACTN</name>
<keyword evidence="5" id="KW-1185">Reference proteome</keyword>
<comment type="caution">
    <text evidence="4">The sequence shown here is derived from an EMBL/GenBank/DDBJ whole genome shotgun (WGS) entry which is preliminary data.</text>
</comment>
<sequence>MGDGQNPAKEKVRIVVLTGAPGAGKTETGRRLVRRYRVPAALIDTDAVADVHPWQADERLYTVLGRNLRACLDTYVEWGARVVVISGVMLPGRTLDQFADLLADTRLEWVFYGLRASPENLAGRILADTKLQEADGRLSWSHLDAEVADVPGVRNVATHTLTLDQVVDRVAEAEAADLPGGTIAPATGRGAAEPLTRVSRDEALQVCGAALEHAGFPADTARDTAAELVAAEADGQSSHGLLRVPEYVAAAAAGELSPKARPEVRRTGPRAVMVDGNRAPGALVRRRLEAELCRAREGGPVVVGLRDSGHLGRLAPLARDVAARGLVVMGFVNFCGAGRKVAPAGGTDGRWATNPVVLGCPAPPGPPLVVDMSTSATAEGAVRSALLSGRPLPPGLLIGADGSPVTDPRLLYSDPPRAALTPLGGIAGHKGHALAAMVETLAGAVAGAGHAAAPQGPGNGGLFVAFRVDALGTAATAVGAAVTALERHLRDAPTVGGGARPRLPGRSARPSGRHDDLDAPTALWRQVHQLAQLAAS</sequence>
<feature type="region of interest" description="Disordered" evidence="3">
    <location>
        <begin position="492"/>
        <end position="517"/>
    </location>
</feature>
<dbReference type="SUPFAM" id="SSF89733">
    <property type="entry name" value="L-sulfolactate dehydrogenase-like"/>
    <property type="match status" value="1"/>
</dbReference>
<dbReference type="SUPFAM" id="SSF52540">
    <property type="entry name" value="P-loop containing nucleoside triphosphate hydrolases"/>
    <property type="match status" value="1"/>
</dbReference>
<keyword evidence="2" id="KW-0560">Oxidoreductase</keyword>
<dbReference type="EMBL" id="BNEE01000006">
    <property type="protein sequence ID" value="GHI86592.1"/>
    <property type="molecule type" value="Genomic_DNA"/>
</dbReference>
<proteinExistence type="inferred from homology"/>
<dbReference type="InterPro" id="IPR027417">
    <property type="entry name" value="P-loop_NTPase"/>
</dbReference>
<gene>
    <name evidence="4" type="ORF">Sxan_39560</name>
</gene>